<evidence type="ECO:0000256" key="10">
    <source>
        <dbReference type="ARBA" id="ARBA00022837"/>
    </source>
</evidence>
<feature type="transmembrane region" description="Helical" evidence="18">
    <location>
        <begin position="92"/>
        <end position="112"/>
    </location>
</feature>
<feature type="compositionally biased region" description="Low complexity" evidence="19">
    <location>
        <begin position="1416"/>
        <end position="1433"/>
    </location>
</feature>
<feature type="compositionally biased region" description="Basic residues" evidence="19">
    <location>
        <begin position="2070"/>
        <end position="2088"/>
    </location>
</feature>
<keyword evidence="13" id="KW-0112">Calmodulin-binding</keyword>
<evidence type="ECO:0000259" key="20">
    <source>
        <dbReference type="SMART" id="SM00831"/>
    </source>
</evidence>
<evidence type="ECO:0000256" key="18">
    <source>
        <dbReference type="RuleBase" id="RU361146"/>
    </source>
</evidence>
<organism evidence="21 22">
    <name type="scientific">Dermatophagoides farinae</name>
    <name type="common">American house dust mite</name>
    <dbReference type="NCBI Taxonomy" id="6954"/>
    <lineage>
        <taxon>Eukaryota</taxon>
        <taxon>Metazoa</taxon>
        <taxon>Ecdysozoa</taxon>
        <taxon>Arthropoda</taxon>
        <taxon>Chelicerata</taxon>
        <taxon>Arachnida</taxon>
        <taxon>Acari</taxon>
        <taxon>Acariformes</taxon>
        <taxon>Sarcoptiformes</taxon>
        <taxon>Astigmata</taxon>
        <taxon>Psoroptidia</taxon>
        <taxon>Analgoidea</taxon>
        <taxon>Pyroglyphidae</taxon>
        <taxon>Dermatophagoidinae</taxon>
        <taxon>Dermatophagoides</taxon>
    </lineage>
</organism>
<feature type="compositionally biased region" description="Basic residues" evidence="19">
    <location>
        <begin position="2018"/>
        <end position="2038"/>
    </location>
</feature>
<evidence type="ECO:0000256" key="1">
    <source>
        <dbReference type="ARBA" id="ARBA00004651"/>
    </source>
</evidence>
<dbReference type="InterPro" id="IPR001757">
    <property type="entry name" value="P_typ_ATPase"/>
</dbReference>
<feature type="transmembrane region" description="Helical" evidence="18">
    <location>
        <begin position="447"/>
        <end position="473"/>
    </location>
</feature>
<dbReference type="FunFam" id="3.40.50.1000:FF:000007">
    <property type="entry name" value="Calcium-transporting ATPase"/>
    <property type="match status" value="1"/>
</dbReference>
<feature type="compositionally biased region" description="Basic residues" evidence="19">
    <location>
        <begin position="1905"/>
        <end position="1971"/>
    </location>
</feature>
<feature type="transmembrane region" description="Helical" evidence="18">
    <location>
        <begin position="255"/>
        <end position="275"/>
    </location>
</feature>
<feature type="transmembrane region" description="Helical" evidence="18">
    <location>
        <begin position="971"/>
        <end position="989"/>
    </location>
</feature>
<feature type="region of interest" description="Disordered" evidence="19">
    <location>
        <begin position="365"/>
        <end position="391"/>
    </location>
</feature>
<feature type="region of interest" description="Disordered" evidence="19">
    <location>
        <begin position="279"/>
        <end position="333"/>
    </location>
</feature>
<feature type="compositionally biased region" description="Low complexity" evidence="19">
    <location>
        <begin position="2224"/>
        <end position="2234"/>
    </location>
</feature>
<dbReference type="EC" id="7.2.2.10" evidence="18"/>
<keyword evidence="11 18" id="KW-0067">ATP-binding</keyword>
<dbReference type="EMBL" id="ASGP02000004">
    <property type="protein sequence ID" value="KAH9511470.1"/>
    <property type="molecule type" value="Genomic_DNA"/>
</dbReference>
<evidence type="ECO:0000256" key="16">
    <source>
        <dbReference type="ARBA" id="ARBA00023065"/>
    </source>
</evidence>
<dbReference type="InterPro" id="IPR006068">
    <property type="entry name" value="ATPase_P-typ_cation-transptr_C"/>
</dbReference>
<feature type="compositionally biased region" description="Gly residues" evidence="19">
    <location>
        <begin position="308"/>
        <end position="323"/>
    </location>
</feature>
<dbReference type="PRINTS" id="PR00119">
    <property type="entry name" value="CATATPASE"/>
</dbReference>
<reference evidence="21" key="1">
    <citation type="submission" date="2013-05" db="EMBL/GenBank/DDBJ databases">
        <authorList>
            <person name="Yim A.K.Y."/>
            <person name="Chan T.F."/>
            <person name="Ji K.M."/>
            <person name="Liu X.Y."/>
            <person name="Zhou J.W."/>
            <person name="Li R.Q."/>
            <person name="Yang K.Y."/>
            <person name="Li J."/>
            <person name="Li M."/>
            <person name="Law P.T.W."/>
            <person name="Wu Y.L."/>
            <person name="Cai Z.L."/>
            <person name="Qin H."/>
            <person name="Bao Y."/>
            <person name="Leung R.K.K."/>
            <person name="Ng P.K.S."/>
            <person name="Zou J."/>
            <person name="Zhong X.J."/>
            <person name="Ran P.X."/>
            <person name="Zhong N.S."/>
            <person name="Liu Z.G."/>
            <person name="Tsui S.K.W."/>
        </authorList>
    </citation>
    <scope>NUCLEOTIDE SEQUENCE</scope>
    <source>
        <strain evidence="21">Derf</strain>
        <tissue evidence="21">Whole organism</tissue>
    </source>
</reference>
<dbReference type="PANTHER" id="PTHR24093">
    <property type="entry name" value="CATION TRANSPORTING ATPASE"/>
    <property type="match status" value="1"/>
</dbReference>
<feature type="compositionally biased region" description="Low complexity" evidence="19">
    <location>
        <begin position="1823"/>
        <end position="1836"/>
    </location>
</feature>
<feature type="domain" description="Cation-transporting P-type ATPase N-terminal" evidence="20">
    <location>
        <begin position="33"/>
        <end position="109"/>
    </location>
</feature>
<feature type="transmembrane region" description="Helical" evidence="18">
    <location>
        <begin position="1079"/>
        <end position="1100"/>
    </location>
</feature>
<dbReference type="SFLD" id="SFLDG00002">
    <property type="entry name" value="C1.7:_P-type_atpase_like"/>
    <property type="match status" value="1"/>
</dbReference>
<dbReference type="SFLD" id="SFLDF00027">
    <property type="entry name" value="p-type_atpase"/>
    <property type="match status" value="1"/>
</dbReference>
<dbReference type="GO" id="GO:0051480">
    <property type="term" value="P:regulation of cytosolic calcium ion concentration"/>
    <property type="evidence" value="ECO:0007669"/>
    <property type="project" value="TreeGrafter"/>
</dbReference>
<dbReference type="Pfam" id="PF00122">
    <property type="entry name" value="E1-E2_ATPase"/>
    <property type="match status" value="1"/>
</dbReference>
<dbReference type="Gene3D" id="3.40.1110.10">
    <property type="entry name" value="Calcium-transporting ATPase, cytoplasmic domain N"/>
    <property type="match status" value="1"/>
</dbReference>
<dbReference type="FunFam" id="3.40.1110.10:FF:000147">
    <property type="entry name" value="Calcium-transporting ATPase"/>
    <property type="match status" value="1"/>
</dbReference>
<feature type="transmembrane region" description="Helical" evidence="18">
    <location>
        <begin position="1047"/>
        <end position="1067"/>
    </location>
</feature>
<keyword evidence="9 18" id="KW-0547">Nucleotide-binding</keyword>
<dbReference type="FunFam" id="1.20.1110.10:FF:000001">
    <property type="entry name" value="Calcium-transporting ATPase"/>
    <property type="match status" value="1"/>
</dbReference>
<dbReference type="Pfam" id="PF00690">
    <property type="entry name" value="Cation_ATPase_N"/>
    <property type="match status" value="1"/>
</dbReference>
<feature type="compositionally biased region" description="Polar residues" evidence="19">
    <location>
        <begin position="324"/>
        <end position="333"/>
    </location>
</feature>
<dbReference type="FunFam" id="1.20.1110.10:FF:000002">
    <property type="entry name" value="Calcium-transporting ATPase"/>
    <property type="match status" value="1"/>
</dbReference>
<dbReference type="NCBIfam" id="TIGR01494">
    <property type="entry name" value="ATPase_P-type"/>
    <property type="match status" value="3"/>
</dbReference>
<evidence type="ECO:0000256" key="11">
    <source>
        <dbReference type="ARBA" id="ARBA00022840"/>
    </source>
</evidence>
<dbReference type="InterPro" id="IPR018303">
    <property type="entry name" value="ATPase_P-typ_P_site"/>
</dbReference>
<sequence>MATIGGSSNFDINLMELRELMDCRGLETIAKIQQKYGSVQNLCQKLRTSQNEGLSGDQQDLELRKQVFGANVIPPKPPKTFLQLVWEALQDVTLIILEVAAIISLALAFYKPPDGSDDEDATGGPLHEESEAGWIEGAAILVSVIIVVLVTAFNDYTKERQFRGLQSRIEHEHKFSVIRNSEVIQLLVSDLVVGDICQVKYGDLLPADGIIIQSNDLKVDESSLTGESDHVKKGLDYDPTLFSGTHVMEGSGRMVVTAVGINSQAGIIFALLGAAQTEDDEQKKKAKKEAKKKKKRKSIVSADEEAGEAGGVRPGSVGIGNTGGNSHPSNMMSMNAIGSSMAAPQYGADNIGGIRSVDSAGSGALTDSALTDSDHRKSRQDDETSNPRKEKSVLQAKLTKLAIQIGYGGSAIAVLTVVILILRFVIKKFVIQNKRFKMMYMQYFVKFVIIGVTVLVVAVPEGLPLAVTLALAYSVKKMMHDNNLVRHLDACETMGNATAICSDKTGTLTTNRMTAVQCYCCGVHYKQIPKFEQLPVNVSNTLIEAIAFNSAYTTRIMPPDNPGDNPKQVGNKTECALLGFVLDLGKDYQTLRDRMPEEKLYKVYTFNSVRKSMSTVIQLPNNEGFRVFTKGASEIIMKRCMFIFGKDGTLLRFPKEEQDKLIKNVIEPMASDGLRTIGVAYKDFVRRKPSSANEIQIDGEPNWDDEDYIQSRLTCLAIVGIEDPVRPEVPDAIRKCQQAGITVRMVTGDNVNTARSIATKCGIVKPGEDFLVLEGKEFNKRIRDARGEVRQELFDKIWPRLRVLARSSPSDKYVLVKHIIESKLNPNREVVAVTGDGTNDGPALKKADVGFAMGIAGTDVAKEASDIILTDDNFSSIVKAVMWGRNVYDSIAKFLQFQLTVNVVAVIVAFVGACAIEDSPLKAVQMLWVNLIMDTLASLALATELPTTDLLTRKPYGRTKPLISRTMMKNIIGHAIYQLTVIFFLLFAGHRFFDIDSGLGAELNALPSQHFTIIFNTFVMMTLFNEINSRKIHGERNIFEGLFTNPIFYGILFLTAFAQVIIVQFGGRPFSTASLTLEQWAWCIFFGVGVLVWGQLITTIPTKRIPKQFSWGSGPPEEMIDATSSLVEDGSSGSLSQDVKRTGQILWIRGLTRLQTQVCLIQLHNSTVSQQLSLKRASLGSPTSPTTSTGVVTSGTAAAGAIAGALAAAAAAAAGTAGSGGSTASTTTTTATGTITIEQQHHSHQQHQQQQKQHYSQQQSVRNVGEENLDDNNTAKPQADNRSDQKMMIGKQSDANIDTHEQQQKAGVITTTTTIITTTQTHPQQQQHTMLGNVIMMDAAASNHNHTKKPSMITDDPLGIGQAAAATTIITTSDKGTGIGILPPSSATTTAVAIAPPLSPIPESRSEHHQQRHSVTSSINMNDDSSSSSSSKMMTRKKSKLDSDTSLIMMTKTDDDNDENDLRVVRAFRSTLEDMEERRSCHSLHNCLRTSRSHPSQLRSSCSQFPMGITNINDMMMMTTTTSTAAATSTMMMATQAPSIIYSNNNSTSSSHSQYLNASASAASYATGNGGQILIDQQPQSRQHHHHHHQYSSIKSNPQSQYSPTKKFDSQQQQQPVVPPILQPISAKQHRSSSTSSSSNVTKQPIMMMISPTQSTSIGQPQPGIPSAVPGTIVTYTVVRPLNPHKALRSHQSINVPIEFDDSITNIDDNQIGHNDDDDNHSDQKQSDSLINERKQSTLAADDGGGGAGGGESEMIDYRHRSASQQRLQVERSRSAPYSMLSSSTTITDAYHQSTSALQQGGGGGGVVNIPPGVQAYYHISSPYSGRASSRSSASSPGGGHRANAMMMMATASGIRRHSSSSSRSSSCCSSDSNILSGSSRSASFSNSSVSCSSAESGGNGGGATHRHKGGSGNRRRSHSSSAHQHQHHHHHHHGRHHSHQPSQHHHHHHHSHRRSHSDRHRSSSYHHHQHKSDQRLYVPPETIGGTIASGHHHHSHERHHHKHHHRRHGDDSGGGSGHHHHHHHHHSHHHQQNKARRSSSSIAKNYMPVSPRKTSQQHLQIPEVDPQSSRHHHHHVKHHHSRSRSRSRSPSTGSTHHNIAAKTTTITSFTPTTSHMVTVPSGSRRSSRSHRSRSPSSGDHHHNRHGSGGSGGSGRRHYHHHHHQHSSTGIDDNESGLQGGCSGSQMLTTTISSTSASAVRRKSSASNNPLVQGYHLLTDAPISGSSSVTGSGSRIHHHHHSHHGHHSHHHPHETII</sequence>
<accession>A0A922HW41</accession>
<keyword evidence="4" id="KW-1003">Cell membrane</keyword>
<comment type="caution">
    <text evidence="21">The sequence shown here is derived from an EMBL/GenBank/DDBJ whole genome shotgun (WGS) entry which is preliminary data.</text>
</comment>
<feature type="compositionally biased region" description="Low complexity" evidence="19">
    <location>
        <begin position="1246"/>
        <end position="1260"/>
    </location>
</feature>
<dbReference type="PRINTS" id="PR00121">
    <property type="entry name" value="NAKATPASE"/>
</dbReference>
<dbReference type="GO" id="GO:0046872">
    <property type="term" value="F:metal ion binding"/>
    <property type="evidence" value="ECO:0007669"/>
    <property type="project" value="UniProtKB-KW"/>
</dbReference>
<feature type="transmembrane region" description="Helical" evidence="18">
    <location>
        <begin position="132"/>
        <end position="153"/>
    </location>
</feature>
<name>A0A922HW41_DERFA</name>
<dbReference type="InterPro" id="IPR004014">
    <property type="entry name" value="ATPase_P-typ_cation-transptr_N"/>
</dbReference>
<dbReference type="GO" id="GO:0005388">
    <property type="term" value="F:P-type calcium transporter activity"/>
    <property type="evidence" value="ECO:0007669"/>
    <property type="project" value="UniProtKB-EC"/>
</dbReference>
<dbReference type="Pfam" id="PF08282">
    <property type="entry name" value="Hydrolase_3"/>
    <property type="match status" value="1"/>
</dbReference>
<dbReference type="SFLD" id="SFLDS00003">
    <property type="entry name" value="Haloacid_Dehalogenase"/>
    <property type="match status" value="1"/>
</dbReference>
<feature type="region of interest" description="Disordered" evidence="19">
    <location>
        <begin position="1762"/>
        <end position="1781"/>
    </location>
</feature>
<keyword evidence="15 18" id="KW-1133">Transmembrane helix</keyword>
<feature type="region of interest" description="Disordered" evidence="19">
    <location>
        <begin position="1239"/>
        <end position="1286"/>
    </location>
</feature>
<reference evidence="21" key="2">
    <citation type="journal article" date="2022" name="Res Sq">
        <title>Comparative Genomics Reveals Insights into the Divergent Evolution of Astigmatic Mites and Household Pest Adaptations.</title>
        <authorList>
            <person name="Xiong Q."/>
            <person name="Wan A.T.-Y."/>
            <person name="Liu X.-Y."/>
            <person name="Fung C.S.-H."/>
            <person name="Xiao X."/>
            <person name="Malainual N."/>
            <person name="Hou J."/>
            <person name="Wang L."/>
            <person name="Wang M."/>
            <person name="Yang K."/>
            <person name="Cui Y."/>
            <person name="Leung E."/>
            <person name="Nong W."/>
            <person name="Shin S.-K."/>
            <person name="Au S."/>
            <person name="Jeong K.Y."/>
            <person name="Chew F.T."/>
            <person name="Hui J."/>
            <person name="Leung T.F."/>
            <person name="Tungtrongchitr A."/>
            <person name="Zhong N."/>
            <person name="Liu Z."/>
            <person name="Tsui S."/>
        </authorList>
    </citation>
    <scope>NUCLEOTIDE SEQUENCE</scope>
    <source>
        <strain evidence="21">Derf</strain>
        <tissue evidence="21">Whole organism</tissue>
    </source>
</reference>
<proteinExistence type="inferred from homology"/>
<evidence type="ECO:0000256" key="15">
    <source>
        <dbReference type="ARBA" id="ARBA00022989"/>
    </source>
</evidence>
<dbReference type="CDD" id="cd02081">
    <property type="entry name" value="P-type_ATPase_Ca_PMCA-like"/>
    <property type="match status" value="1"/>
</dbReference>
<feature type="compositionally biased region" description="Basic residues" evidence="19">
    <location>
        <begin position="2155"/>
        <end position="2166"/>
    </location>
</feature>
<dbReference type="GO" id="GO:0005524">
    <property type="term" value="F:ATP binding"/>
    <property type="evidence" value="ECO:0007669"/>
    <property type="project" value="UniProtKB-KW"/>
</dbReference>
<keyword evidence="8" id="KW-0479">Metal-binding</keyword>
<dbReference type="InterPro" id="IPR044492">
    <property type="entry name" value="P_typ_ATPase_HD_dom"/>
</dbReference>
<dbReference type="InterPro" id="IPR022141">
    <property type="entry name" value="ATP_Ca_trans_C"/>
</dbReference>
<feature type="compositionally biased region" description="Polar residues" evidence="19">
    <location>
        <begin position="1591"/>
        <end position="1604"/>
    </location>
</feature>
<dbReference type="SUPFAM" id="SSF56784">
    <property type="entry name" value="HAD-like"/>
    <property type="match status" value="1"/>
</dbReference>
<evidence type="ECO:0000256" key="7">
    <source>
        <dbReference type="ARBA" id="ARBA00022692"/>
    </source>
</evidence>
<dbReference type="Gene3D" id="1.20.1110.10">
    <property type="entry name" value="Calcium-transporting ATPase, transmembrane domain"/>
    <property type="match status" value="2"/>
</dbReference>
<evidence type="ECO:0000256" key="17">
    <source>
        <dbReference type="ARBA" id="ARBA00023136"/>
    </source>
</evidence>
<feature type="compositionally biased region" description="Low complexity" evidence="19">
    <location>
        <begin position="2089"/>
        <end position="2114"/>
    </location>
</feature>
<gene>
    <name evidence="21" type="ORF">DERF_009931</name>
</gene>
<evidence type="ECO:0000256" key="5">
    <source>
        <dbReference type="ARBA" id="ARBA00022553"/>
    </source>
</evidence>
<feature type="transmembrane region" description="Helical" evidence="18">
    <location>
        <begin position="405"/>
        <end position="426"/>
    </location>
</feature>
<dbReference type="GO" id="GO:0005886">
    <property type="term" value="C:plasma membrane"/>
    <property type="evidence" value="ECO:0007669"/>
    <property type="project" value="UniProtKB-SubCell"/>
</dbReference>
<keyword evidence="6 18" id="KW-0109">Calcium transport</keyword>
<dbReference type="Pfam" id="PF13246">
    <property type="entry name" value="Cation_ATPase"/>
    <property type="match status" value="1"/>
</dbReference>
<dbReference type="SUPFAM" id="SSF81653">
    <property type="entry name" value="Calcium ATPase, transduction domain A"/>
    <property type="match status" value="1"/>
</dbReference>
<keyword evidence="14" id="KW-1278">Translocase</keyword>
<evidence type="ECO:0000313" key="22">
    <source>
        <dbReference type="Proteomes" id="UP000790347"/>
    </source>
</evidence>
<keyword evidence="10 18" id="KW-0106">Calcium</keyword>
<dbReference type="GO" id="GO:0005516">
    <property type="term" value="F:calmodulin binding"/>
    <property type="evidence" value="ECO:0007669"/>
    <property type="project" value="UniProtKB-KW"/>
</dbReference>
<dbReference type="SUPFAM" id="SSF81660">
    <property type="entry name" value="Metal cation-transporting ATPase, ATP-binding domain N"/>
    <property type="match status" value="1"/>
</dbReference>
<evidence type="ECO:0000256" key="14">
    <source>
        <dbReference type="ARBA" id="ARBA00022967"/>
    </source>
</evidence>
<evidence type="ECO:0000256" key="4">
    <source>
        <dbReference type="ARBA" id="ARBA00022475"/>
    </source>
</evidence>
<feature type="region of interest" description="Disordered" evidence="19">
    <location>
        <begin position="1398"/>
        <end position="1442"/>
    </location>
</feature>
<evidence type="ECO:0000256" key="19">
    <source>
        <dbReference type="SAM" id="MobiDB-lite"/>
    </source>
</evidence>
<dbReference type="FunFam" id="2.70.150.10:FF:000001">
    <property type="entry name" value="Calcium-transporting ATPase"/>
    <property type="match status" value="1"/>
</dbReference>
<comment type="catalytic activity">
    <reaction evidence="18">
        <text>Ca(2+)(in) + ATP + H2O = Ca(2+)(out) + ADP + phosphate + H(+)</text>
        <dbReference type="Rhea" id="RHEA:18105"/>
        <dbReference type="ChEBI" id="CHEBI:15377"/>
        <dbReference type="ChEBI" id="CHEBI:15378"/>
        <dbReference type="ChEBI" id="CHEBI:29108"/>
        <dbReference type="ChEBI" id="CHEBI:30616"/>
        <dbReference type="ChEBI" id="CHEBI:43474"/>
        <dbReference type="ChEBI" id="CHEBI:456216"/>
        <dbReference type="EC" id="7.2.2.10"/>
    </reaction>
</comment>
<evidence type="ECO:0000313" key="21">
    <source>
        <dbReference type="EMBL" id="KAH9511470.1"/>
    </source>
</evidence>
<dbReference type="InterPro" id="IPR059000">
    <property type="entry name" value="ATPase_P-type_domA"/>
</dbReference>
<evidence type="ECO:0000256" key="6">
    <source>
        <dbReference type="ARBA" id="ARBA00022568"/>
    </source>
</evidence>
<feature type="compositionally biased region" description="Basic residues" evidence="19">
    <location>
        <begin position="2235"/>
        <end position="2257"/>
    </location>
</feature>
<dbReference type="GO" id="GO:0016887">
    <property type="term" value="F:ATP hydrolysis activity"/>
    <property type="evidence" value="ECO:0007669"/>
    <property type="project" value="InterPro"/>
</dbReference>
<comment type="subcellular location">
    <subcellularLocation>
        <location evidence="1">Cell membrane</location>
        <topology evidence="1">Multi-pass membrane protein</topology>
    </subcellularLocation>
    <subcellularLocation>
        <location evidence="18">Membrane</location>
        <topology evidence="18">Multi-pass membrane protein</topology>
    </subcellularLocation>
</comment>
<keyword evidence="22" id="KW-1185">Reference proteome</keyword>
<dbReference type="Proteomes" id="UP000790347">
    <property type="component" value="Unassembled WGS sequence"/>
</dbReference>
<dbReference type="FunFam" id="1.20.1110.10:FF:000013">
    <property type="entry name" value="Calcium-transporting ATPase"/>
    <property type="match status" value="1"/>
</dbReference>
<feature type="region of interest" description="Disordered" evidence="19">
    <location>
        <begin position="1823"/>
        <end position="2187"/>
    </location>
</feature>
<evidence type="ECO:0000256" key="3">
    <source>
        <dbReference type="ARBA" id="ARBA00022448"/>
    </source>
</evidence>
<evidence type="ECO:0000256" key="2">
    <source>
        <dbReference type="ARBA" id="ARBA00006124"/>
    </source>
</evidence>
<evidence type="ECO:0000256" key="8">
    <source>
        <dbReference type="ARBA" id="ARBA00022723"/>
    </source>
</evidence>
<dbReference type="InterPro" id="IPR036412">
    <property type="entry name" value="HAD-like_sf"/>
</dbReference>
<feature type="transmembrane region" description="Helical" evidence="18">
    <location>
        <begin position="1009"/>
        <end position="1027"/>
    </location>
</feature>
<dbReference type="InterPro" id="IPR008250">
    <property type="entry name" value="ATPase_P-typ_transduc_dom_A_sf"/>
</dbReference>
<evidence type="ECO:0000256" key="12">
    <source>
        <dbReference type="ARBA" id="ARBA00022842"/>
    </source>
</evidence>
<feature type="region of interest" description="Disordered" evidence="19">
    <location>
        <begin position="2223"/>
        <end position="2257"/>
    </location>
</feature>
<dbReference type="PROSITE" id="PS00154">
    <property type="entry name" value="ATPASE_E1_E2"/>
    <property type="match status" value="1"/>
</dbReference>
<dbReference type="Pfam" id="PF12424">
    <property type="entry name" value="ATP_Ca_trans_C"/>
    <property type="match status" value="1"/>
</dbReference>
<comment type="similarity">
    <text evidence="2">Belongs to the cation transport ATPase (P-type) (TC 3.A.3) family. Type IIB subfamily.</text>
</comment>
<keyword evidence="3 18" id="KW-0813">Transport</keyword>
<dbReference type="SUPFAM" id="SSF81665">
    <property type="entry name" value="Calcium ATPase, transmembrane domain M"/>
    <property type="match status" value="1"/>
</dbReference>
<dbReference type="NCBIfam" id="TIGR01517">
    <property type="entry name" value="ATPase-IIB_Ca"/>
    <property type="match status" value="1"/>
</dbReference>
<protein>
    <recommendedName>
        <fullName evidence="18">Calcium-transporting ATPase</fullName>
        <ecNumber evidence="18">7.2.2.10</ecNumber>
    </recommendedName>
</protein>
<dbReference type="InterPro" id="IPR006408">
    <property type="entry name" value="P-type_ATPase_IIB"/>
</dbReference>
<comment type="function">
    <text evidence="18">Catalyzes the hydrolysis of ATP coupled with the transport of calcium.</text>
</comment>
<evidence type="ECO:0000256" key="13">
    <source>
        <dbReference type="ARBA" id="ARBA00022860"/>
    </source>
</evidence>
<dbReference type="Gene3D" id="2.70.150.10">
    <property type="entry name" value="Calcium-transporting ATPase, cytoplasmic transduction domain A"/>
    <property type="match status" value="1"/>
</dbReference>
<feature type="transmembrane region" description="Helical" evidence="18">
    <location>
        <begin position="895"/>
        <end position="916"/>
    </location>
</feature>
<dbReference type="Pfam" id="PF00689">
    <property type="entry name" value="Cation_ATPase_C"/>
    <property type="match status" value="1"/>
</dbReference>
<evidence type="ECO:0000256" key="9">
    <source>
        <dbReference type="ARBA" id="ARBA00022741"/>
    </source>
</evidence>
<dbReference type="PANTHER" id="PTHR24093:SF369">
    <property type="entry name" value="CALCIUM-TRANSPORTING ATPASE"/>
    <property type="match status" value="1"/>
</dbReference>
<keyword evidence="12" id="KW-0460">Magnesium</keyword>
<feature type="compositionally biased region" description="Basic residues" evidence="19">
    <location>
        <begin position="1991"/>
        <end position="2008"/>
    </location>
</feature>
<dbReference type="InterPro" id="IPR023299">
    <property type="entry name" value="ATPase_P-typ_cyto_dom_N"/>
</dbReference>
<keyword evidence="5" id="KW-0597">Phosphoprotein</keyword>
<feature type="compositionally biased region" description="Low complexity" evidence="19">
    <location>
        <begin position="1860"/>
        <end position="1897"/>
    </location>
</feature>
<dbReference type="InterPro" id="IPR023298">
    <property type="entry name" value="ATPase_P-typ_TM_dom_sf"/>
</dbReference>
<feature type="compositionally biased region" description="Basic and acidic residues" evidence="19">
    <location>
        <begin position="1721"/>
        <end position="1731"/>
    </location>
</feature>
<feature type="region of interest" description="Disordered" evidence="19">
    <location>
        <begin position="1707"/>
        <end position="1731"/>
    </location>
</feature>
<dbReference type="SMART" id="SM00831">
    <property type="entry name" value="Cation_ATPase_N"/>
    <property type="match status" value="1"/>
</dbReference>
<feature type="compositionally biased region" description="Basic residues" evidence="19">
    <location>
        <begin position="284"/>
        <end position="298"/>
    </location>
</feature>
<feature type="region of interest" description="Disordered" evidence="19">
    <location>
        <begin position="1578"/>
        <end position="1645"/>
    </location>
</feature>
<keyword evidence="17 18" id="KW-0472">Membrane</keyword>
<keyword evidence="16 18" id="KW-0406">Ion transport</keyword>
<feature type="compositionally biased region" description="Basic and acidic residues" evidence="19">
    <location>
        <begin position="372"/>
        <end position="391"/>
    </location>
</feature>
<keyword evidence="7 18" id="KW-0812">Transmembrane</keyword>